<sequence>MRGCVRIKSHSCFHSETLYPLQRPVKVDASFIVHTQILYSQIFEILKISVWIYDHKMSIQWLFGSLGYSLDYRKTIRDVWYENTIHDIKVN</sequence>
<reference evidence="1" key="1">
    <citation type="submission" date="2019-08" db="EMBL/GenBank/DDBJ databases">
        <authorList>
            <person name="Kucharzyk K."/>
            <person name="Murdoch R.W."/>
            <person name="Higgins S."/>
            <person name="Loffler F."/>
        </authorList>
    </citation>
    <scope>NUCLEOTIDE SEQUENCE</scope>
</reference>
<evidence type="ECO:0000313" key="1">
    <source>
        <dbReference type="EMBL" id="MPN50139.1"/>
    </source>
</evidence>
<dbReference type="AlphaFoldDB" id="A0A645II36"/>
<protein>
    <submittedName>
        <fullName evidence="1">Uncharacterized protein</fullName>
    </submittedName>
</protein>
<organism evidence="1">
    <name type="scientific">bioreactor metagenome</name>
    <dbReference type="NCBI Taxonomy" id="1076179"/>
    <lineage>
        <taxon>unclassified sequences</taxon>
        <taxon>metagenomes</taxon>
        <taxon>ecological metagenomes</taxon>
    </lineage>
</organism>
<gene>
    <name evidence="1" type="ORF">SDC9_197765</name>
</gene>
<dbReference type="EMBL" id="VSSQ01114026">
    <property type="protein sequence ID" value="MPN50139.1"/>
    <property type="molecule type" value="Genomic_DNA"/>
</dbReference>
<name>A0A645II36_9ZZZZ</name>
<accession>A0A645II36</accession>
<proteinExistence type="predicted"/>
<comment type="caution">
    <text evidence="1">The sequence shown here is derived from an EMBL/GenBank/DDBJ whole genome shotgun (WGS) entry which is preliminary data.</text>
</comment>